<dbReference type="Gene3D" id="2.60.120.10">
    <property type="entry name" value="Jelly Rolls"/>
    <property type="match status" value="1"/>
</dbReference>
<feature type="domain" description="Cupin fold metalloprotein WbuC cupin" evidence="1">
    <location>
        <begin position="13"/>
        <end position="93"/>
    </location>
</feature>
<dbReference type="Proteomes" id="UP000006044">
    <property type="component" value="Unassembled WGS sequence"/>
</dbReference>
<dbReference type="EMBL" id="ADLE01000008">
    <property type="protein sequence ID" value="EJZ64639.1"/>
    <property type="molecule type" value="Genomic_DNA"/>
</dbReference>
<sequence>MRRENEVMSEILIDHVLLDRVTKDAKESPRLRMNYNFHESLSSPSQRLLNALEPGTVLPIHRHRHTAETYVLLRGRMRVLFYDDDKKEINRYELDPAEGTYGVNIPRGQWHTIEVLCAGTVIFEVKDGPYIPIAPNDMLE</sequence>
<dbReference type="CDD" id="cd07005">
    <property type="entry name" value="cupin_WbuC-like"/>
    <property type="match status" value="1"/>
</dbReference>
<dbReference type="NCBIfam" id="TIGR04366">
    <property type="entry name" value="cupin_WbuC"/>
    <property type="match status" value="1"/>
</dbReference>
<evidence type="ECO:0000313" key="3">
    <source>
        <dbReference type="Proteomes" id="UP000006044"/>
    </source>
</evidence>
<dbReference type="AlphaFoldDB" id="K0XA54"/>
<protein>
    <recommendedName>
        <fullName evidence="1">Cupin fold metalloprotein WbuC cupin domain-containing protein</fullName>
    </recommendedName>
</protein>
<dbReference type="InterPro" id="IPR046058">
    <property type="entry name" value="WbuC_cupin"/>
</dbReference>
<proteinExistence type="predicted"/>
<accession>K0XA54</accession>
<dbReference type="InterPro" id="IPR014710">
    <property type="entry name" value="RmlC-like_jellyroll"/>
</dbReference>
<dbReference type="STRING" id="742726.HMPREF9448_01119"/>
<keyword evidence="3" id="KW-1185">Reference proteome</keyword>
<comment type="caution">
    <text evidence="2">The sequence shown here is derived from an EMBL/GenBank/DDBJ whole genome shotgun (WGS) entry which is preliminary data.</text>
</comment>
<dbReference type="InterPro" id="IPR027565">
    <property type="entry name" value="Cupin_WbuC"/>
</dbReference>
<evidence type="ECO:0000259" key="1">
    <source>
        <dbReference type="Pfam" id="PF19480"/>
    </source>
</evidence>
<name>K0XA54_9BACT</name>
<dbReference type="SUPFAM" id="SSF51182">
    <property type="entry name" value="RmlC-like cupins"/>
    <property type="match status" value="1"/>
</dbReference>
<gene>
    <name evidence="2" type="ORF">HMPREF9448_01119</name>
</gene>
<dbReference type="HOGENOM" id="CLU_121835_0_0_10"/>
<dbReference type="InterPro" id="IPR011051">
    <property type="entry name" value="RmlC_Cupin_sf"/>
</dbReference>
<dbReference type="eggNOG" id="COG0662">
    <property type="taxonomic scope" value="Bacteria"/>
</dbReference>
<reference evidence="2 3" key="1">
    <citation type="submission" date="2012-08" db="EMBL/GenBank/DDBJ databases">
        <title>The Genome Sequence of Barnesiella intestinihominis YIT 11860.</title>
        <authorList>
            <consortium name="The Broad Institute Genome Sequencing Platform"/>
            <person name="Earl A."/>
            <person name="Ward D."/>
            <person name="Feldgarden M."/>
            <person name="Gevers D."/>
            <person name="Morotomi M."/>
            <person name="Walker B."/>
            <person name="Young S.K."/>
            <person name="Zeng Q."/>
            <person name="Gargeya S."/>
            <person name="Fitzgerald M."/>
            <person name="Haas B."/>
            <person name="Abouelleil A."/>
            <person name="Alvarado L."/>
            <person name="Arachchi H.M."/>
            <person name="Berlin A.M."/>
            <person name="Chapman S.B."/>
            <person name="Goldberg J."/>
            <person name="Griggs A."/>
            <person name="Gujja S."/>
            <person name="Hansen M."/>
            <person name="Howarth C."/>
            <person name="Imamovic A."/>
            <person name="Larimer J."/>
            <person name="McCowen C."/>
            <person name="Montmayeur A."/>
            <person name="Murphy C."/>
            <person name="Neiman D."/>
            <person name="Pearson M."/>
            <person name="Priest M."/>
            <person name="Roberts A."/>
            <person name="Saif S."/>
            <person name="Shea T."/>
            <person name="Sisk P."/>
            <person name="Sykes S."/>
            <person name="Wortman J."/>
            <person name="Nusbaum C."/>
            <person name="Birren B."/>
        </authorList>
    </citation>
    <scope>NUCLEOTIDE SEQUENCE [LARGE SCALE GENOMIC DNA]</scope>
    <source>
        <strain evidence="2 3">YIT 11860</strain>
    </source>
</reference>
<dbReference type="PATRIC" id="fig|742726.3.peg.1191"/>
<evidence type="ECO:0000313" key="2">
    <source>
        <dbReference type="EMBL" id="EJZ64639.1"/>
    </source>
</evidence>
<organism evidence="2 3">
    <name type="scientific">Barnesiella intestinihominis YIT 11860</name>
    <dbReference type="NCBI Taxonomy" id="742726"/>
    <lineage>
        <taxon>Bacteria</taxon>
        <taxon>Pseudomonadati</taxon>
        <taxon>Bacteroidota</taxon>
        <taxon>Bacteroidia</taxon>
        <taxon>Bacteroidales</taxon>
        <taxon>Barnesiellaceae</taxon>
        <taxon>Barnesiella</taxon>
    </lineage>
</organism>
<dbReference type="Pfam" id="PF19480">
    <property type="entry name" value="DUF6016"/>
    <property type="match status" value="1"/>
</dbReference>